<evidence type="ECO:0000313" key="1">
    <source>
        <dbReference type="EMBL" id="EFI33861.1"/>
    </source>
</evidence>
<accession>D6ST45</accession>
<comment type="caution">
    <text evidence="1">The sequence shown here is derived from an EMBL/GenBank/DDBJ whole genome shotgun (WGS) entry which is preliminary data.</text>
</comment>
<proteinExistence type="predicted"/>
<protein>
    <submittedName>
        <fullName evidence="1">Uncharacterized protein</fullName>
    </submittedName>
</protein>
<dbReference type="AlphaFoldDB" id="D6ST45"/>
<dbReference type="EMBL" id="ACJN02000003">
    <property type="protein sequence ID" value="EFI33861.1"/>
    <property type="molecule type" value="Genomic_DNA"/>
</dbReference>
<organism evidence="1 2">
    <name type="scientific">Desulfonatronospira thiodismutans ASO3-1</name>
    <dbReference type="NCBI Taxonomy" id="555779"/>
    <lineage>
        <taxon>Bacteria</taxon>
        <taxon>Pseudomonadati</taxon>
        <taxon>Thermodesulfobacteriota</taxon>
        <taxon>Desulfovibrionia</taxon>
        <taxon>Desulfovibrionales</taxon>
        <taxon>Desulfonatronovibrionaceae</taxon>
        <taxon>Desulfonatronospira</taxon>
    </lineage>
</organism>
<reference evidence="1" key="1">
    <citation type="submission" date="2010-05" db="EMBL/GenBank/DDBJ databases">
        <title>The draft genome of Desulfonatronospira thiodismutans ASO3-1.</title>
        <authorList>
            <consortium name="US DOE Joint Genome Institute (JGI-PGF)"/>
            <person name="Lucas S."/>
            <person name="Copeland A."/>
            <person name="Lapidus A."/>
            <person name="Cheng J.-F."/>
            <person name="Bruce D."/>
            <person name="Goodwin L."/>
            <person name="Pitluck S."/>
            <person name="Chertkov O."/>
            <person name="Brettin T."/>
            <person name="Detter J.C."/>
            <person name="Han C."/>
            <person name="Land M.L."/>
            <person name="Hauser L."/>
            <person name="Kyrpides N."/>
            <person name="Mikhailova N."/>
            <person name="Muyzer G."/>
            <person name="Woyke T."/>
        </authorList>
    </citation>
    <scope>NUCLEOTIDE SEQUENCE [LARGE SCALE GENOMIC DNA]</scope>
    <source>
        <strain evidence="1">ASO3-1</strain>
    </source>
</reference>
<keyword evidence="2" id="KW-1185">Reference proteome</keyword>
<dbReference type="Proteomes" id="UP000005496">
    <property type="component" value="Unassembled WGS sequence"/>
</dbReference>
<sequence length="31" mass="3029">MSVTVSVLLAVLVGGAVLGLLAWKGGESCTP</sequence>
<name>D6ST45_9BACT</name>
<gene>
    <name evidence="1" type="ORF">Dthio_PD1200</name>
</gene>
<evidence type="ECO:0000313" key="2">
    <source>
        <dbReference type="Proteomes" id="UP000005496"/>
    </source>
</evidence>